<organism evidence="2 3">
    <name type="scientific">Sphingobium yanoikuyae</name>
    <name type="common">Sphingomonas yanoikuyae</name>
    <dbReference type="NCBI Taxonomy" id="13690"/>
    <lineage>
        <taxon>Bacteria</taxon>
        <taxon>Pseudomonadati</taxon>
        <taxon>Pseudomonadota</taxon>
        <taxon>Alphaproteobacteria</taxon>
        <taxon>Sphingomonadales</taxon>
        <taxon>Sphingomonadaceae</taxon>
        <taxon>Sphingobium</taxon>
    </lineage>
</organism>
<dbReference type="Pfam" id="PF07238">
    <property type="entry name" value="PilZ"/>
    <property type="match status" value="1"/>
</dbReference>
<feature type="domain" description="PilZ" evidence="1">
    <location>
        <begin position="12"/>
        <end position="92"/>
    </location>
</feature>
<dbReference type="InterPro" id="IPR009875">
    <property type="entry name" value="PilZ_domain"/>
</dbReference>
<dbReference type="Proteomes" id="UP000515377">
    <property type="component" value="Chromosome"/>
</dbReference>
<accession>A0A9X7UCB6</accession>
<dbReference type="Gene3D" id="2.40.10.220">
    <property type="entry name" value="predicted glycosyltransferase like domains"/>
    <property type="match status" value="1"/>
</dbReference>
<dbReference type="AlphaFoldDB" id="A0A9X7UCB6"/>
<reference evidence="2 3" key="1">
    <citation type="submission" date="2020-07" db="EMBL/GenBank/DDBJ databases">
        <title>Whole genome sequence of Sphingobium yanoikuyae A3.</title>
        <authorList>
            <person name="Han S.-S."/>
        </authorList>
    </citation>
    <scope>NUCLEOTIDE SEQUENCE [LARGE SCALE GENOMIC DNA]</scope>
    <source>
        <strain evidence="2 3">A3</strain>
    </source>
</reference>
<protein>
    <submittedName>
        <fullName evidence="2">PilZ domain-containing protein</fullName>
    </submittedName>
</protein>
<dbReference type="GO" id="GO:0035438">
    <property type="term" value="F:cyclic-di-GMP binding"/>
    <property type="evidence" value="ECO:0007669"/>
    <property type="project" value="InterPro"/>
</dbReference>
<evidence type="ECO:0000313" key="3">
    <source>
        <dbReference type="Proteomes" id="UP000515377"/>
    </source>
</evidence>
<proteinExistence type="predicted"/>
<sequence length="103" mass="11473">MNFSVRRNFGKLRRHDRFVTAFEAEMILGAERHSVVVGDISACGALVRTTRPPLVGSEIWLRAAGLNLPAQVRWVRDGLCGVQFGEQVDPHAIVRDNSPDYQA</sequence>
<name>A0A9X7UCB6_SPHYA</name>
<evidence type="ECO:0000259" key="1">
    <source>
        <dbReference type="Pfam" id="PF07238"/>
    </source>
</evidence>
<dbReference type="SUPFAM" id="SSF141371">
    <property type="entry name" value="PilZ domain-like"/>
    <property type="match status" value="1"/>
</dbReference>
<evidence type="ECO:0000313" key="2">
    <source>
        <dbReference type="EMBL" id="QNG47743.1"/>
    </source>
</evidence>
<dbReference type="EMBL" id="CP060122">
    <property type="protein sequence ID" value="QNG47743.1"/>
    <property type="molecule type" value="Genomic_DNA"/>
</dbReference>
<gene>
    <name evidence="2" type="ORF">H3V42_09275</name>
</gene>